<accession>A0A0E9S3M5</accession>
<reference evidence="1" key="1">
    <citation type="submission" date="2014-11" db="EMBL/GenBank/DDBJ databases">
        <authorList>
            <person name="Amaro Gonzalez C."/>
        </authorList>
    </citation>
    <scope>NUCLEOTIDE SEQUENCE</scope>
</reference>
<dbReference type="AlphaFoldDB" id="A0A0E9S3M5"/>
<name>A0A0E9S3M5_ANGAN</name>
<protein>
    <submittedName>
        <fullName evidence="1">Uncharacterized protein</fullName>
    </submittedName>
</protein>
<proteinExistence type="predicted"/>
<organism evidence="1">
    <name type="scientific">Anguilla anguilla</name>
    <name type="common">European freshwater eel</name>
    <name type="synonym">Muraena anguilla</name>
    <dbReference type="NCBI Taxonomy" id="7936"/>
    <lineage>
        <taxon>Eukaryota</taxon>
        <taxon>Metazoa</taxon>
        <taxon>Chordata</taxon>
        <taxon>Craniata</taxon>
        <taxon>Vertebrata</taxon>
        <taxon>Euteleostomi</taxon>
        <taxon>Actinopterygii</taxon>
        <taxon>Neopterygii</taxon>
        <taxon>Teleostei</taxon>
        <taxon>Anguilliformes</taxon>
        <taxon>Anguillidae</taxon>
        <taxon>Anguilla</taxon>
    </lineage>
</organism>
<dbReference type="EMBL" id="GBXM01072548">
    <property type="protein sequence ID" value="JAH36029.1"/>
    <property type="molecule type" value="Transcribed_RNA"/>
</dbReference>
<sequence>MQEKWNLLCNVFILLQAEISLNK</sequence>
<evidence type="ECO:0000313" key="1">
    <source>
        <dbReference type="EMBL" id="JAH36029.1"/>
    </source>
</evidence>
<reference evidence="1" key="2">
    <citation type="journal article" date="2015" name="Fish Shellfish Immunol.">
        <title>Early steps in the European eel (Anguilla anguilla)-Vibrio vulnificus interaction in the gills: Role of the RtxA13 toxin.</title>
        <authorList>
            <person name="Callol A."/>
            <person name="Pajuelo D."/>
            <person name="Ebbesson L."/>
            <person name="Teles M."/>
            <person name="MacKenzie S."/>
            <person name="Amaro C."/>
        </authorList>
    </citation>
    <scope>NUCLEOTIDE SEQUENCE</scope>
</reference>